<keyword evidence="6 8" id="KW-0129">CBS domain</keyword>
<accession>A0A5M6HJ75</accession>
<comment type="subcellular location">
    <subcellularLocation>
        <location evidence="1">Membrane</location>
        <topology evidence="1">Multi-pass membrane protein</topology>
    </subcellularLocation>
</comment>
<dbReference type="Pfam" id="PF01595">
    <property type="entry name" value="CNNM"/>
    <property type="match status" value="1"/>
</dbReference>
<dbReference type="Pfam" id="PF03471">
    <property type="entry name" value="CorC_HlyC"/>
    <property type="match status" value="1"/>
</dbReference>
<evidence type="ECO:0000256" key="3">
    <source>
        <dbReference type="ARBA" id="ARBA00022692"/>
    </source>
</evidence>
<dbReference type="Gene3D" id="3.30.465.10">
    <property type="match status" value="1"/>
</dbReference>
<comment type="caution">
    <text evidence="13">The sequence shown here is derived from an EMBL/GenBank/DDBJ whole genome shotgun (WGS) entry which is preliminary data.</text>
</comment>
<evidence type="ECO:0000256" key="5">
    <source>
        <dbReference type="ARBA" id="ARBA00022989"/>
    </source>
</evidence>
<dbReference type="SMART" id="SM01091">
    <property type="entry name" value="CorC_HlyC"/>
    <property type="match status" value="1"/>
</dbReference>
<dbReference type="OrthoDB" id="9805314at2"/>
<dbReference type="SUPFAM" id="SSF54631">
    <property type="entry name" value="CBS-domain pair"/>
    <property type="match status" value="1"/>
</dbReference>
<dbReference type="CDD" id="cd04590">
    <property type="entry name" value="CBS_pair_CorC_HlyC_assoc"/>
    <property type="match status" value="1"/>
</dbReference>
<dbReference type="Proteomes" id="UP000323886">
    <property type="component" value="Unassembled WGS sequence"/>
</dbReference>
<gene>
    <name evidence="13" type="ORF">F1193_16150</name>
</gene>
<dbReference type="InterPro" id="IPR005170">
    <property type="entry name" value="Transptr-assoc_dom"/>
</dbReference>
<dbReference type="InterPro" id="IPR002550">
    <property type="entry name" value="CNNM"/>
</dbReference>
<evidence type="ECO:0000256" key="7">
    <source>
        <dbReference type="ARBA" id="ARBA00023136"/>
    </source>
</evidence>
<keyword evidence="5 9" id="KW-1133">Transmembrane helix</keyword>
<evidence type="ECO:0000256" key="1">
    <source>
        <dbReference type="ARBA" id="ARBA00004141"/>
    </source>
</evidence>
<keyword evidence="7 9" id="KW-0472">Membrane</keyword>
<evidence type="ECO:0000256" key="6">
    <source>
        <dbReference type="ARBA" id="ARBA00023122"/>
    </source>
</evidence>
<evidence type="ECO:0000259" key="12">
    <source>
        <dbReference type="PROSITE" id="PS51846"/>
    </source>
</evidence>
<keyword evidence="14" id="KW-1185">Reference proteome</keyword>
<dbReference type="PROSITE" id="PS51371">
    <property type="entry name" value="CBS"/>
    <property type="match status" value="2"/>
</dbReference>
<evidence type="ECO:0000256" key="2">
    <source>
        <dbReference type="ARBA" id="ARBA00006446"/>
    </source>
</evidence>
<dbReference type="InterPro" id="IPR044751">
    <property type="entry name" value="Ion_transp-like_CBS"/>
</dbReference>
<dbReference type="InterPro" id="IPR036318">
    <property type="entry name" value="FAD-bd_PCMH-like_sf"/>
</dbReference>
<evidence type="ECO:0000256" key="4">
    <source>
        <dbReference type="ARBA" id="ARBA00022737"/>
    </source>
</evidence>
<dbReference type="Gene3D" id="3.10.580.10">
    <property type="entry name" value="CBS-domain"/>
    <property type="match status" value="1"/>
</dbReference>
<feature type="domain" description="CBS" evidence="11">
    <location>
        <begin position="218"/>
        <end position="279"/>
    </location>
</feature>
<keyword evidence="3 9" id="KW-0812">Transmembrane</keyword>
<sequence length="435" mass="46042">MLIIELGFVVALIVLNGLLAMSELAVVSSRPARLRMMAERGVAGAERALLLAADPGKFLSTVQIGITLVGVLSGAFSGATIGLRLTDALAELGVPRGVADALGVGIVVALITYGSLIIGELVPKQLALSNPEAMAARVAPAMNILARISSPVVALLDMSGKAVLRLLGHDSEIVERITEEEIKSLIAEAETAGVLEPGERQMIAAVMRLGDRPVRAVMTPRTEVDMIDLRDDIDTIRADIVASAHSRLPVHDGSPDGVLGVIQAKDLVDAYLAGKPLDLRALIREAPVIPDTADALAVVEMLGQTPLHIGLVHDEYGHFQGVVTNADILESIVGSLQSEAGGGPAEPDVVRREDGSYLISGTMPIDELSDLIGLPLPDSRDYHTLAGFLLDRFGHLPGVGEHVDANGWRFEVVDLDGRRIDKAMVSRVPKRHRAA</sequence>
<protein>
    <submittedName>
        <fullName evidence="13">HlyC/CorC family transporter</fullName>
    </submittedName>
</protein>
<feature type="transmembrane region" description="Helical" evidence="10">
    <location>
        <begin position="6"/>
        <end position="27"/>
    </location>
</feature>
<dbReference type="Pfam" id="PF00571">
    <property type="entry name" value="CBS"/>
    <property type="match status" value="1"/>
</dbReference>
<keyword evidence="4" id="KW-0677">Repeat</keyword>
<comment type="similarity">
    <text evidence="2">Belongs to the UPF0053 family. Hemolysin C subfamily.</text>
</comment>
<dbReference type="InterPro" id="IPR000644">
    <property type="entry name" value="CBS_dom"/>
</dbReference>
<dbReference type="PANTHER" id="PTHR22777">
    <property type="entry name" value="HEMOLYSIN-RELATED"/>
    <property type="match status" value="1"/>
</dbReference>
<dbReference type="InterPro" id="IPR016169">
    <property type="entry name" value="FAD-bd_PCMH_sub2"/>
</dbReference>
<evidence type="ECO:0000256" key="10">
    <source>
        <dbReference type="SAM" id="Phobius"/>
    </source>
</evidence>
<name>A0A5M6HJ75_9HYPH</name>
<reference evidence="13 14" key="1">
    <citation type="submission" date="2019-09" db="EMBL/GenBank/DDBJ databases">
        <title>Draft Whole-Genome sequence of Blastochloris sulfoviridis DSM 729.</title>
        <authorList>
            <person name="Meyer T.E."/>
            <person name="Kyndt J.A."/>
        </authorList>
    </citation>
    <scope>NUCLEOTIDE SEQUENCE [LARGE SCALE GENOMIC DNA]</scope>
    <source>
        <strain evidence="13 14">DSM 729</strain>
    </source>
</reference>
<evidence type="ECO:0000256" key="9">
    <source>
        <dbReference type="PROSITE-ProRule" id="PRU01193"/>
    </source>
</evidence>
<feature type="domain" description="CNNM transmembrane" evidence="12">
    <location>
        <begin position="1"/>
        <end position="199"/>
    </location>
</feature>
<evidence type="ECO:0000313" key="13">
    <source>
        <dbReference type="EMBL" id="KAA5595916.1"/>
    </source>
</evidence>
<proteinExistence type="inferred from homology"/>
<feature type="transmembrane region" description="Helical" evidence="10">
    <location>
        <begin position="58"/>
        <end position="81"/>
    </location>
</feature>
<dbReference type="EMBL" id="VWPL01000049">
    <property type="protein sequence ID" value="KAA5595916.1"/>
    <property type="molecule type" value="Genomic_DNA"/>
</dbReference>
<organism evidence="13 14">
    <name type="scientific">Blastochloris sulfoviridis</name>
    <dbReference type="NCBI Taxonomy" id="50712"/>
    <lineage>
        <taxon>Bacteria</taxon>
        <taxon>Pseudomonadati</taxon>
        <taxon>Pseudomonadota</taxon>
        <taxon>Alphaproteobacteria</taxon>
        <taxon>Hyphomicrobiales</taxon>
        <taxon>Blastochloridaceae</taxon>
        <taxon>Blastochloris</taxon>
    </lineage>
</organism>
<evidence type="ECO:0000259" key="11">
    <source>
        <dbReference type="PROSITE" id="PS51371"/>
    </source>
</evidence>
<dbReference type="GO" id="GO:0050660">
    <property type="term" value="F:flavin adenine dinucleotide binding"/>
    <property type="evidence" value="ECO:0007669"/>
    <property type="project" value="InterPro"/>
</dbReference>
<dbReference type="PANTHER" id="PTHR22777:SF17">
    <property type="entry name" value="UPF0053 PROTEIN SLL0260"/>
    <property type="match status" value="1"/>
</dbReference>
<feature type="domain" description="CBS" evidence="11">
    <location>
        <begin position="282"/>
        <end position="338"/>
    </location>
</feature>
<dbReference type="SUPFAM" id="SSF56176">
    <property type="entry name" value="FAD-binding/transporter-associated domain-like"/>
    <property type="match status" value="1"/>
</dbReference>
<feature type="transmembrane region" description="Helical" evidence="10">
    <location>
        <begin position="101"/>
        <end position="122"/>
    </location>
</feature>
<dbReference type="AlphaFoldDB" id="A0A5M6HJ75"/>
<dbReference type="RefSeq" id="WP_150098834.1">
    <property type="nucleotide sequence ID" value="NZ_VWPL01000049.1"/>
</dbReference>
<dbReference type="InterPro" id="IPR046342">
    <property type="entry name" value="CBS_dom_sf"/>
</dbReference>
<dbReference type="PROSITE" id="PS51846">
    <property type="entry name" value="CNNM"/>
    <property type="match status" value="1"/>
</dbReference>
<evidence type="ECO:0000313" key="14">
    <source>
        <dbReference type="Proteomes" id="UP000323886"/>
    </source>
</evidence>
<evidence type="ECO:0000256" key="8">
    <source>
        <dbReference type="PROSITE-ProRule" id="PRU00703"/>
    </source>
</evidence>
<dbReference type="FunFam" id="3.30.465.10:FF:000023">
    <property type="entry name" value="Magnesium and cobalt transporter"/>
    <property type="match status" value="1"/>
</dbReference>
<dbReference type="GO" id="GO:0005886">
    <property type="term" value="C:plasma membrane"/>
    <property type="evidence" value="ECO:0007669"/>
    <property type="project" value="TreeGrafter"/>
</dbReference>